<accession>A0A6M5YXK0</accession>
<reference evidence="2" key="1">
    <citation type="submission" date="2020-05" db="EMBL/GenBank/DDBJ databases">
        <title>Frigoriglobus tundricola gen. nov., sp. nov., a psychrotolerant cellulolytic planctomycete of the family Gemmataceae with two divergent copies of 16S rRNA gene.</title>
        <authorList>
            <person name="Kulichevskaya I.S."/>
            <person name="Ivanova A.A."/>
            <person name="Naumoff D.G."/>
            <person name="Beletsky A.V."/>
            <person name="Rijpstra W.I.C."/>
            <person name="Sinninghe Damste J.S."/>
            <person name="Mardanov A.V."/>
            <person name="Ravin N.V."/>
            <person name="Dedysh S.N."/>
        </authorList>
    </citation>
    <scope>NUCLEOTIDE SEQUENCE [LARGE SCALE GENOMIC DNA]</scope>
    <source>
        <strain evidence="2">PL17</strain>
    </source>
</reference>
<evidence type="ECO:0000313" key="2">
    <source>
        <dbReference type="Proteomes" id="UP000503447"/>
    </source>
</evidence>
<dbReference type="KEGG" id="ftj:FTUN_6324"/>
<sequence>MRTVTIRRCPVCQTIGSHTDQLVTELRADPNLNVKVVDGSKGEFTVEVDGQRLNTKTGEALRDASDLATEIHGASVGTAG</sequence>
<dbReference type="EMBL" id="CP053452">
    <property type="protein sequence ID" value="QJW98729.1"/>
    <property type="molecule type" value="Genomic_DNA"/>
</dbReference>
<evidence type="ECO:0000313" key="1">
    <source>
        <dbReference type="EMBL" id="QJW98729.1"/>
    </source>
</evidence>
<protein>
    <submittedName>
        <fullName evidence="1">Uncharacterized protein</fullName>
    </submittedName>
</protein>
<keyword evidence="2" id="KW-1185">Reference proteome</keyword>
<dbReference type="AlphaFoldDB" id="A0A6M5YXK0"/>
<name>A0A6M5YXK0_9BACT</name>
<proteinExistence type="predicted"/>
<gene>
    <name evidence="1" type="ORF">FTUN_6324</name>
</gene>
<dbReference type="RefSeq" id="WP_171473836.1">
    <property type="nucleotide sequence ID" value="NZ_CP053452.2"/>
</dbReference>
<dbReference type="Proteomes" id="UP000503447">
    <property type="component" value="Chromosome"/>
</dbReference>
<organism evidence="1 2">
    <name type="scientific">Frigoriglobus tundricola</name>
    <dbReference type="NCBI Taxonomy" id="2774151"/>
    <lineage>
        <taxon>Bacteria</taxon>
        <taxon>Pseudomonadati</taxon>
        <taxon>Planctomycetota</taxon>
        <taxon>Planctomycetia</taxon>
        <taxon>Gemmatales</taxon>
        <taxon>Gemmataceae</taxon>
        <taxon>Frigoriglobus</taxon>
    </lineage>
</organism>